<proteinExistence type="inferred from homology"/>
<feature type="binding site" evidence="4">
    <location>
        <position position="90"/>
    </location>
    <ligand>
        <name>Zn(2+)</name>
        <dbReference type="ChEBI" id="CHEBI:29105"/>
    </ligand>
</feature>
<feature type="binding site" evidence="4">
    <location>
        <position position="2"/>
    </location>
    <ligand>
        <name>Ni(2+)</name>
        <dbReference type="ChEBI" id="CHEBI:49786"/>
    </ligand>
</feature>
<keyword evidence="1 4" id="KW-0533">Nickel</keyword>
<comment type="function">
    <text evidence="4">Involved in the maturation of [NiFe] hydrogenases. Required for nickel insertion into the metal center of the hydrogenase.</text>
</comment>
<evidence type="ECO:0000256" key="4">
    <source>
        <dbReference type="HAMAP-Rule" id="MF_00213"/>
    </source>
</evidence>
<reference evidence="6" key="1">
    <citation type="journal article" date="2013" name="Stand. Genomic Sci.">
        <title>Complete genome sequence of Desulfocapsa sulfexigens, a marine deltaproteobacterium specialized in disproportionating inorganic sulfur compounds.</title>
        <authorList>
            <person name="Finster K.W."/>
            <person name="Kjeldsen K.U."/>
            <person name="Kube M."/>
            <person name="Reinhardt R."/>
            <person name="Mussmann M."/>
            <person name="Amann R."/>
            <person name="Schreiber L."/>
        </authorList>
    </citation>
    <scope>NUCLEOTIDE SEQUENCE [LARGE SCALE GENOMIC DNA]</scope>
    <source>
        <strain evidence="6">DSM 10523 / SB164P1</strain>
    </source>
</reference>
<dbReference type="AlphaFoldDB" id="M1P7Q4"/>
<dbReference type="RefSeq" id="WP_015403426.1">
    <property type="nucleotide sequence ID" value="NC_020304.1"/>
</dbReference>
<comment type="similarity">
    <text evidence="4">Belongs to the HypA/HybF family.</text>
</comment>
<keyword evidence="2 4" id="KW-0479">Metal-binding</keyword>
<evidence type="ECO:0000313" key="6">
    <source>
        <dbReference type="Proteomes" id="UP000011721"/>
    </source>
</evidence>
<feature type="binding site" evidence="4">
    <location>
        <position position="93"/>
    </location>
    <ligand>
        <name>Zn(2+)</name>
        <dbReference type="ChEBI" id="CHEBI:29105"/>
    </ligand>
</feature>
<dbReference type="EMBL" id="CP003985">
    <property type="protein sequence ID" value="AGF77732.1"/>
    <property type="molecule type" value="Genomic_DNA"/>
</dbReference>
<name>M1P7Q4_DESSD</name>
<dbReference type="Gene3D" id="3.30.2320.80">
    <property type="match status" value="1"/>
</dbReference>
<dbReference type="GO" id="GO:0008270">
    <property type="term" value="F:zinc ion binding"/>
    <property type="evidence" value="ECO:0007669"/>
    <property type="project" value="UniProtKB-UniRule"/>
</dbReference>
<dbReference type="PANTHER" id="PTHR34535:SF3">
    <property type="entry name" value="HYDROGENASE MATURATION FACTOR HYPA"/>
    <property type="match status" value="1"/>
</dbReference>
<dbReference type="GO" id="GO:0051604">
    <property type="term" value="P:protein maturation"/>
    <property type="evidence" value="ECO:0007669"/>
    <property type="project" value="InterPro"/>
</dbReference>
<evidence type="ECO:0000256" key="1">
    <source>
        <dbReference type="ARBA" id="ARBA00022596"/>
    </source>
</evidence>
<evidence type="ECO:0000256" key="2">
    <source>
        <dbReference type="ARBA" id="ARBA00022723"/>
    </source>
</evidence>
<dbReference type="KEGG" id="dsf:UWK_01164"/>
<accession>M1P7Q4</accession>
<dbReference type="PIRSF" id="PIRSF004761">
    <property type="entry name" value="Hydrgn_mat_HypA"/>
    <property type="match status" value="1"/>
</dbReference>
<dbReference type="Proteomes" id="UP000011721">
    <property type="component" value="Chromosome"/>
</dbReference>
<dbReference type="Pfam" id="PF01155">
    <property type="entry name" value="HypA"/>
    <property type="match status" value="1"/>
</dbReference>
<dbReference type="OrthoDB" id="9800361at2"/>
<dbReference type="HOGENOM" id="CLU_126929_5_0_7"/>
<dbReference type="STRING" id="1167006.UWK_01164"/>
<keyword evidence="6" id="KW-1185">Reference proteome</keyword>
<keyword evidence="3 4" id="KW-0862">Zinc</keyword>
<gene>
    <name evidence="4" type="primary">hypA</name>
    <name evidence="5" type="ordered locus">UWK_01164</name>
</gene>
<protein>
    <recommendedName>
        <fullName evidence="4">Hydrogenase maturation factor HypA</fullName>
    </recommendedName>
</protein>
<dbReference type="HAMAP" id="MF_00213">
    <property type="entry name" value="HypA_HybF"/>
    <property type="match status" value="1"/>
</dbReference>
<dbReference type="PANTHER" id="PTHR34535">
    <property type="entry name" value="HYDROGENASE MATURATION FACTOR HYPA"/>
    <property type="match status" value="1"/>
</dbReference>
<organism evidence="5 6">
    <name type="scientific">Desulfocapsa sulfexigens (strain DSM 10523 / SB164P1)</name>
    <dbReference type="NCBI Taxonomy" id="1167006"/>
    <lineage>
        <taxon>Bacteria</taxon>
        <taxon>Pseudomonadati</taxon>
        <taxon>Thermodesulfobacteriota</taxon>
        <taxon>Desulfobulbia</taxon>
        <taxon>Desulfobulbales</taxon>
        <taxon>Desulfocapsaceae</taxon>
        <taxon>Desulfocapsa</taxon>
    </lineage>
</organism>
<evidence type="ECO:0000256" key="3">
    <source>
        <dbReference type="ARBA" id="ARBA00022833"/>
    </source>
</evidence>
<evidence type="ECO:0000313" key="5">
    <source>
        <dbReference type="EMBL" id="AGF77732.1"/>
    </source>
</evidence>
<dbReference type="GO" id="GO:0016151">
    <property type="term" value="F:nickel cation binding"/>
    <property type="evidence" value="ECO:0007669"/>
    <property type="project" value="UniProtKB-UniRule"/>
</dbReference>
<dbReference type="InterPro" id="IPR000688">
    <property type="entry name" value="HypA/HybF"/>
</dbReference>
<sequence length="114" mass="12610">MHEMSLVQGLLAQLNELAREHGKEKVISVSMEIGPLSGVVIDSFQFGFDILAKDDALTREAKLIIESPPAIYRCFGCGREVEALQRPERCSECSETLFSPQGGDGLILRQVEME</sequence>
<feature type="binding site" evidence="4">
    <location>
        <position position="74"/>
    </location>
    <ligand>
        <name>Zn(2+)</name>
        <dbReference type="ChEBI" id="CHEBI:29105"/>
    </ligand>
</feature>
<dbReference type="eggNOG" id="COG0375">
    <property type="taxonomic scope" value="Bacteria"/>
</dbReference>
<feature type="binding site" evidence="4">
    <location>
        <position position="77"/>
    </location>
    <ligand>
        <name>Zn(2+)</name>
        <dbReference type="ChEBI" id="CHEBI:29105"/>
    </ligand>
</feature>